<dbReference type="PANTHER" id="PTHR46035">
    <property type="entry name" value="TETRATRICOPEPTIDE REPEAT PROTEIN 4"/>
    <property type="match status" value="1"/>
</dbReference>
<dbReference type="InterPro" id="IPR002110">
    <property type="entry name" value="Ankyrin_rpt"/>
</dbReference>
<dbReference type="Proteomes" id="UP000494165">
    <property type="component" value="Unassembled WGS sequence"/>
</dbReference>
<dbReference type="GO" id="GO:0030544">
    <property type="term" value="F:Hsp70 protein binding"/>
    <property type="evidence" value="ECO:0007669"/>
    <property type="project" value="TreeGrafter"/>
</dbReference>
<dbReference type="GO" id="GO:0051879">
    <property type="term" value="F:Hsp90 protein binding"/>
    <property type="evidence" value="ECO:0007669"/>
    <property type="project" value="InterPro"/>
</dbReference>
<evidence type="ECO:0000313" key="6">
    <source>
        <dbReference type="EMBL" id="CAB3368704.1"/>
    </source>
</evidence>
<dbReference type="PANTHER" id="PTHR46035:SF1">
    <property type="entry name" value="TETRATRICOPEPTIDE REPEAT PROTEIN 4"/>
    <property type="match status" value="1"/>
</dbReference>
<dbReference type="InterPro" id="IPR019734">
    <property type="entry name" value="TPR_rpt"/>
</dbReference>
<evidence type="ECO:0000256" key="3">
    <source>
        <dbReference type="ARBA" id="ARBA00023602"/>
    </source>
</evidence>
<dbReference type="GO" id="GO:0005829">
    <property type="term" value="C:cytosol"/>
    <property type="evidence" value="ECO:0007669"/>
    <property type="project" value="TreeGrafter"/>
</dbReference>
<comment type="similarity">
    <text evidence="3">Belongs to the TTC4 family.</text>
</comment>
<protein>
    <recommendedName>
        <fullName evidence="5">Cns1/TTC4 wheel domain-containing protein</fullName>
    </recommendedName>
</protein>
<sequence length="604" mass="68305">MTNENKSQNAKKRVAKKSTLLCSENSSKMVDTAEDMQVDVKTKKTMTQEERLELCAKLDRELDDYISGLEKKSYTEGWPEDRWQEEMEKHPFFMTKVPEEGKLPPLLEGIQQLKYDPAENTAEELATSYKEDGNFNFKHSKYRMAIMSYTEGIKAKSVNNTLNAELHNNRAAAQFFLKNYRSSLLDCQAAIKLQSNYLKPITRAAKCCLQMKREDECISYCDQGLAIAGENDKELVDMRKKAIYQKKVKARDERKATVAKRLEEQFLGKMKKTIKDRGIQVKGWANHDHLDIAALEPCFPAAAHCPVSLGDDGRLTWPVLFLYPHYGITDLVQQFHEDTTFREQLQEIFPADSQAEWDTERVFVNIDDMKIYFESGCKEELVPVSKDSTLLEVLQDQRYIVHSGTPSFLVVIAVGFHLWTSAFLIRHCSLSAVVCRQNLPFCSHITAMARELNEKEFLGRILPRLLESSSPSSTLPSLHLAAMLHGVEAVRELLCAGADLDEKCVALGATALHFGAMNFHHGREVVDFLFAQGLALDAKDALGLTAADYAVKSWNFEVSAHIKCGGPLLAATNKNIATMQATEEGLRKDRELFAMFDCPMRIFI</sequence>
<dbReference type="OrthoDB" id="420195at2759"/>
<dbReference type="SUPFAM" id="SSF48403">
    <property type="entry name" value="Ankyrin repeat"/>
    <property type="match status" value="1"/>
</dbReference>
<organism evidence="6 7">
    <name type="scientific">Cloeon dipterum</name>
    <dbReference type="NCBI Taxonomy" id="197152"/>
    <lineage>
        <taxon>Eukaryota</taxon>
        <taxon>Metazoa</taxon>
        <taxon>Ecdysozoa</taxon>
        <taxon>Arthropoda</taxon>
        <taxon>Hexapoda</taxon>
        <taxon>Insecta</taxon>
        <taxon>Pterygota</taxon>
        <taxon>Palaeoptera</taxon>
        <taxon>Ephemeroptera</taxon>
        <taxon>Pisciforma</taxon>
        <taxon>Baetidae</taxon>
        <taxon>Cloeon</taxon>
    </lineage>
</organism>
<keyword evidence="1" id="KW-0677">Repeat</keyword>
<dbReference type="Pfam" id="PF12796">
    <property type="entry name" value="Ank_2"/>
    <property type="match status" value="1"/>
</dbReference>
<keyword evidence="4" id="KW-0040">ANK repeat</keyword>
<reference evidence="6 7" key="1">
    <citation type="submission" date="2020-04" db="EMBL/GenBank/DDBJ databases">
        <authorList>
            <person name="Alioto T."/>
            <person name="Alioto T."/>
            <person name="Gomez Garrido J."/>
        </authorList>
    </citation>
    <scope>NUCLEOTIDE SEQUENCE [LARGE SCALE GENOMIC DNA]</scope>
</reference>
<dbReference type="CDD" id="cd21380">
    <property type="entry name" value="CTWD_Cns1"/>
    <property type="match status" value="1"/>
</dbReference>
<feature type="domain" description="Cns1/TTC4 wheel" evidence="5">
    <location>
        <begin position="314"/>
        <end position="419"/>
    </location>
</feature>
<dbReference type="AlphaFoldDB" id="A0A8S1CLW9"/>
<dbReference type="InterPro" id="IPR036770">
    <property type="entry name" value="Ankyrin_rpt-contain_sf"/>
</dbReference>
<dbReference type="Gene3D" id="1.25.40.20">
    <property type="entry name" value="Ankyrin repeat-containing domain"/>
    <property type="match status" value="1"/>
</dbReference>
<dbReference type="InterPro" id="IPR011990">
    <property type="entry name" value="TPR-like_helical_dom_sf"/>
</dbReference>
<evidence type="ECO:0000256" key="1">
    <source>
        <dbReference type="ARBA" id="ARBA00022737"/>
    </source>
</evidence>
<dbReference type="SUPFAM" id="SSF48452">
    <property type="entry name" value="TPR-like"/>
    <property type="match status" value="1"/>
</dbReference>
<dbReference type="EMBL" id="CADEPI010000039">
    <property type="protein sequence ID" value="CAB3368704.1"/>
    <property type="molecule type" value="Genomic_DNA"/>
</dbReference>
<gene>
    <name evidence="6" type="ORF">CLODIP_2_CD00842</name>
</gene>
<dbReference type="SMART" id="SM00028">
    <property type="entry name" value="TPR"/>
    <property type="match status" value="3"/>
</dbReference>
<comment type="caution">
    <text evidence="6">The sequence shown here is derived from an EMBL/GenBank/DDBJ whole genome shotgun (WGS) entry which is preliminary data.</text>
</comment>
<dbReference type="PROSITE" id="PS50088">
    <property type="entry name" value="ANK_REPEAT"/>
    <property type="match status" value="1"/>
</dbReference>
<feature type="repeat" description="ANK" evidence="4">
    <location>
        <begin position="507"/>
        <end position="541"/>
    </location>
</feature>
<evidence type="ECO:0000313" key="7">
    <source>
        <dbReference type="Proteomes" id="UP000494165"/>
    </source>
</evidence>
<dbReference type="Gene3D" id="1.25.40.10">
    <property type="entry name" value="Tetratricopeptide repeat domain"/>
    <property type="match status" value="1"/>
</dbReference>
<dbReference type="Pfam" id="PF18972">
    <property type="entry name" value="Wheel"/>
    <property type="match status" value="1"/>
</dbReference>
<proteinExistence type="inferred from homology"/>
<evidence type="ECO:0000256" key="2">
    <source>
        <dbReference type="ARBA" id="ARBA00022803"/>
    </source>
</evidence>
<dbReference type="GO" id="GO:0006457">
    <property type="term" value="P:protein folding"/>
    <property type="evidence" value="ECO:0007669"/>
    <property type="project" value="TreeGrafter"/>
</dbReference>
<dbReference type="InterPro" id="IPR044059">
    <property type="entry name" value="Csn1/TTC4_wheel"/>
</dbReference>
<accession>A0A8S1CLW9</accession>
<dbReference type="GO" id="GO:0005634">
    <property type="term" value="C:nucleus"/>
    <property type="evidence" value="ECO:0007669"/>
    <property type="project" value="TreeGrafter"/>
</dbReference>
<keyword evidence="7" id="KW-1185">Reference proteome</keyword>
<evidence type="ECO:0000259" key="5">
    <source>
        <dbReference type="Pfam" id="PF18972"/>
    </source>
</evidence>
<keyword evidence="2" id="KW-0802">TPR repeat</keyword>
<evidence type="ECO:0000256" key="4">
    <source>
        <dbReference type="PROSITE-ProRule" id="PRU00023"/>
    </source>
</evidence>
<name>A0A8S1CLW9_9INSE</name>